<dbReference type="AlphaFoldDB" id="A0A927IJA3"/>
<sequence length="230" mass="25334">MNESERVPVFLQSLCQAIETSGFSVGVQLVDDGSGAEEVERLRKVVAKCRDRFRFVTEVYAMQKNRGKGAAVRSGWALAPDEAKVLGFVDADGSVSASETVRLLKEAMSEEGAYLLMASRRAAGAKAHRSLLRKWVAAGFAYLVKRSYGIGVMDTQCGCKFLDAAWFRKHDWEFREEGFGLDLELILKAKATGCRLREVGIAWHEEPGSKVGVADVWTLGKAVLQRRIGS</sequence>
<dbReference type="Proteomes" id="UP000622317">
    <property type="component" value="Unassembled WGS sequence"/>
</dbReference>
<gene>
    <name evidence="2" type="ORF">IEN85_18950</name>
</gene>
<dbReference type="Gene3D" id="3.90.550.10">
    <property type="entry name" value="Spore Coat Polysaccharide Biosynthesis Protein SpsA, Chain A"/>
    <property type="match status" value="1"/>
</dbReference>
<dbReference type="InterPro" id="IPR029044">
    <property type="entry name" value="Nucleotide-diphossugar_trans"/>
</dbReference>
<dbReference type="SUPFAM" id="SSF53448">
    <property type="entry name" value="Nucleotide-diphospho-sugar transferases"/>
    <property type="match status" value="1"/>
</dbReference>
<name>A0A927IJA3_9BACT</name>
<protein>
    <submittedName>
        <fullName evidence="2">Glycosyltransferase</fullName>
    </submittedName>
</protein>
<feature type="domain" description="Glycosyltransferase 2-like" evidence="1">
    <location>
        <begin position="2"/>
        <end position="169"/>
    </location>
</feature>
<keyword evidence="3" id="KW-1185">Reference proteome</keyword>
<comment type="caution">
    <text evidence="2">The sequence shown here is derived from an EMBL/GenBank/DDBJ whole genome shotgun (WGS) entry which is preliminary data.</text>
</comment>
<evidence type="ECO:0000259" key="1">
    <source>
        <dbReference type="Pfam" id="PF00535"/>
    </source>
</evidence>
<dbReference type="PANTHER" id="PTHR10859">
    <property type="entry name" value="GLYCOSYL TRANSFERASE"/>
    <property type="match status" value="1"/>
</dbReference>
<dbReference type="GO" id="GO:0006487">
    <property type="term" value="P:protein N-linked glycosylation"/>
    <property type="evidence" value="ECO:0007669"/>
    <property type="project" value="TreeGrafter"/>
</dbReference>
<dbReference type="Pfam" id="PF00535">
    <property type="entry name" value="Glycos_transf_2"/>
    <property type="match status" value="1"/>
</dbReference>
<proteinExistence type="predicted"/>
<dbReference type="PANTHER" id="PTHR10859:SF91">
    <property type="entry name" value="DOLICHYL-PHOSPHATE BETA-GLUCOSYLTRANSFERASE"/>
    <property type="match status" value="1"/>
</dbReference>
<accession>A0A927IJA3</accession>
<reference evidence="2" key="1">
    <citation type="submission" date="2020-09" db="EMBL/GenBank/DDBJ databases">
        <title>Pelagicoccus enzymogenes sp. nov. with an EPS production, isolated from marine sediment.</title>
        <authorList>
            <person name="Feng X."/>
        </authorList>
    </citation>
    <scope>NUCLEOTIDE SEQUENCE</scope>
    <source>
        <strain evidence="2">NFK12</strain>
    </source>
</reference>
<dbReference type="EMBL" id="JACYFG010000051">
    <property type="protein sequence ID" value="MBD5781588.1"/>
    <property type="molecule type" value="Genomic_DNA"/>
</dbReference>
<evidence type="ECO:0000313" key="3">
    <source>
        <dbReference type="Proteomes" id="UP000622317"/>
    </source>
</evidence>
<dbReference type="InterPro" id="IPR001173">
    <property type="entry name" value="Glyco_trans_2-like"/>
</dbReference>
<evidence type="ECO:0000313" key="2">
    <source>
        <dbReference type="EMBL" id="MBD5781588.1"/>
    </source>
</evidence>
<organism evidence="2 3">
    <name type="scientific">Pelagicoccus enzymogenes</name>
    <dbReference type="NCBI Taxonomy" id="2773457"/>
    <lineage>
        <taxon>Bacteria</taxon>
        <taxon>Pseudomonadati</taxon>
        <taxon>Verrucomicrobiota</taxon>
        <taxon>Opitutia</taxon>
        <taxon>Puniceicoccales</taxon>
        <taxon>Pelagicoccaceae</taxon>
        <taxon>Pelagicoccus</taxon>
    </lineage>
</organism>